<organism evidence="1 2">
    <name type="scientific">Antrihabitans stalagmiti</name>
    <dbReference type="NCBI Taxonomy" id="2799499"/>
    <lineage>
        <taxon>Bacteria</taxon>
        <taxon>Bacillati</taxon>
        <taxon>Actinomycetota</taxon>
        <taxon>Actinomycetes</taxon>
        <taxon>Mycobacteriales</taxon>
        <taxon>Nocardiaceae</taxon>
        <taxon>Antrihabitans</taxon>
    </lineage>
</organism>
<keyword evidence="2" id="KW-1185">Reference proteome</keyword>
<dbReference type="SUPFAM" id="SSF55961">
    <property type="entry name" value="Bet v1-like"/>
    <property type="match status" value="1"/>
</dbReference>
<dbReference type="Proteomes" id="UP000655868">
    <property type="component" value="Unassembled WGS sequence"/>
</dbReference>
<proteinExistence type="predicted"/>
<dbReference type="EMBL" id="JAEMNV010000005">
    <property type="protein sequence ID" value="MBJ8340594.1"/>
    <property type="molecule type" value="Genomic_DNA"/>
</dbReference>
<accession>A0A934NSP5</accession>
<dbReference type="AlphaFoldDB" id="A0A934NSP5"/>
<reference evidence="1" key="1">
    <citation type="submission" date="2020-12" db="EMBL/GenBank/DDBJ databases">
        <title>Antrihabitans popcorni sp. nov. and Antrihabitans auranticaus sp. nov., isolated from a larva cave.</title>
        <authorList>
            <person name="Lee S.D."/>
            <person name="Kim I.S."/>
        </authorList>
    </citation>
    <scope>NUCLEOTIDE SEQUENCE</scope>
    <source>
        <strain evidence="1">YC3-6</strain>
    </source>
</reference>
<evidence type="ECO:0000313" key="2">
    <source>
        <dbReference type="Proteomes" id="UP000655868"/>
    </source>
</evidence>
<dbReference type="Gene3D" id="3.30.530.20">
    <property type="match status" value="1"/>
</dbReference>
<protein>
    <submittedName>
        <fullName evidence="1">SRPBCC domain-containing protein</fullName>
    </submittedName>
</protein>
<comment type="caution">
    <text evidence="1">The sequence shown here is derived from an EMBL/GenBank/DDBJ whole genome shotgun (WGS) entry which is preliminary data.</text>
</comment>
<dbReference type="RefSeq" id="WP_199705473.1">
    <property type="nucleotide sequence ID" value="NZ_JAEMNV010000005.1"/>
</dbReference>
<gene>
    <name evidence="1" type="ORF">JGU71_17015</name>
</gene>
<dbReference type="CDD" id="cd07814">
    <property type="entry name" value="SRPBCC_CalC_Aha1-like"/>
    <property type="match status" value="1"/>
</dbReference>
<name>A0A934NSP5_9NOCA</name>
<sequence length="235" mass="26326">MTEPVIIETTIAAPAATVWPALRDPDLIRRWHGWHYDGLDAEIDTIFLTGGTESEDYTLSLGEDVFTLREDDGVTTVRITRAPKGNNPEWDEWYDDITEGWTTFLEQLRFGIEVHALAVRRTIMVEGRLDIDPRAAFGLPIDAEVGRTYRSTTAPSGTIDGIVRLVTPHQIAVTVDRLGPGLLILGELPVHPKRPFGGWLMVLTSYGLTEAAHDELSQRWQSWWDSHRVAVVTNA</sequence>
<evidence type="ECO:0000313" key="1">
    <source>
        <dbReference type="EMBL" id="MBJ8340594.1"/>
    </source>
</evidence>
<dbReference type="InterPro" id="IPR023393">
    <property type="entry name" value="START-like_dom_sf"/>
</dbReference>